<evidence type="ECO:0000256" key="1">
    <source>
        <dbReference type="ARBA" id="ARBA00000085"/>
    </source>
</evidence>
<dbReference type="GO" id="GO:0016020">
    <property type="term" value="C:membrane"/>
    <property type="evidence" value="ECO:0007669"/>
    <property type="project" value="InterPro"/>
</dbReference>
<keyword evidence="10" id="KW-1185">Reference proteome</keyword>
<keyword evidence="6" id="KW-0175">Coiled coil</keyword>
<comment type="catalytic activity">
    <reaction evidence="1">
        <text>ATP + protein L-histidine = ADP + protein N-phospho-L-histidine.</text>
        <dbReference type="EC" id="2.7.13.3"/>
    </reaction>
</comment>
<evidence type="ECO:0000313" key="10">
    <source>
        <dbReference type="Proteomes" id="UP000184079"/>
    </source>
</evidence>
<evidence type="ECO:0000313" key="9">
    <source>
        <dbReference type="EMBL" id="SHH23401.1"/>
    </source>
</evidence>
<accession>A0A1M5RAW1</accession>
<sequence>MYMTAQTKWELFPKRYGFFPYIFLIYLFIPATLLMKEDGIKQVVGYLLLLLFLISYRQLYHEEGTGRFAFWLGLQMIIIGYQSMVYDYNFLYLGFFTANFIGWYADKKQFQAAWFALMGTLSLPILYHVIFTGDFSKEQFYMIPFLIVILVSPFGIRSMNKNMELEKELDEANAKIKELVKREERTRIAQDLHDTLGHTLSLITLKSQLVERLITKDAKRAIEEVSEIETTSRSALDQVRELVTDMKTKTLAEEVVQAEQLLKAANMNVKINFPFQMHVDSSLTEHMLSLCLKEAVTNVVKHSRASKCWLLYREEEQAIIIQVKDNGIGIDNQSVEGNGLVGMKERLALVDGSLSVSKNSGTTVEMKVPKVEKPEKEGEIHA</sequence>
<evidence type="ECO:0000256" key="4">
    <source>
        <dbReference type="ARBA" id="ARBA00022777"/>
    </source>
</evidence>
<dbReference type="InterPro" id="IPR036890">
    <property type="entry name" value="HATPase_C_sf"/>
</dbReference>
<dbReference type="Pfam" id="PF07730">
    <property type="entry name" value="HisKA_3"/>
    <property type="match status" value="1"/>
</dbReference>
<feature type="transmembrane region" description="Helical" evidence="7">
    <location>
        <begin position="68"/>
        <end position="84"/>
    </location>
</feature>
<dbReference type="EMBL" id="FQXD01000005">
    <property type="protein sequence ID" value="SHH23401.1"/>
    <property type="molecule type" value="Genomic_DNA"/>
</dbReference>
<dbReference type="InterPro" id="IPR011712">
    <property type="entry name" value="Sig_transdc_His_kin_sub3_dim/P"/>
</dbReference>
<dbReference type="RefSeq" id="WP_244527684.1">
    <property type="nucleotide sequence ID" value="NZ_FQXD01000005.1"/>
</dbReference>
<dbReference type="SMART" id="SM00387">
    <property type="entry name" value="HATPase_c"/>
    <property type="match status" value="1"/>
</dbReference>
<evidence type="ECO:0000259" key="8">
    <source>
        <dbReference type="SMART" id="SM00387"/>
    </source>
</evidence>
<dbReference type="InterPro" id="IPR003594">
    <property type="entry name" value="HATPase_dom"/>
</dbReference>
<evidence type="ECO:0000256" key="7">
    <source>
        <dbReference type="SAM" id="Phobius"/>
    </source>
</evidence>
<name>A0A1M5RAW1_9BACI</name>
<dbReference type="PANTHER" id="PTHR24421">
    <property type="entry name" value="NITRATE/NITRITE SENSOR PROTEIN NARX-RELATED"/>
    <property type="match status" value="1"/>
</dbReference>
<feature type="transmembrane region" description="Helical" evidence="7">
    <location>
        <begin position="139"/>
        <end position="156"/>
    </location>
</feature>
<keyword evidence="4 9" id="KW-0418">Kinase</keyword>
<evidence type="ECO:0000256" key="3">
    <source>
        <dbReference type="ARBA" id="ARBA00022679"/>
    </source>
</evidence>
<keyword evidence="7" id="KW-0472">Membrane</keyword>
<feature type="transmembrane region" description="Helical" evidence="7">
    <location>
        <begin position="16"/>
        <end position="33"/>
    </location>
</feature>
<gene>
    <name evidence="9" type="ORF">SAMN05421807_10584</name>
</gene>
<dbReference type="AlphaFoldDB" id="A0A1M5RAW1"/>
<dbReference type="InterPro" id="IPR056374">
    <property type="entry name" value="DesK/YvfT_N"/>
</dbReference>
<keyword evidence="3" id="KW-0808">Transferase</keyword>
<feature type="coiled-coil region" evidence="6">
    <location>
        <begin position="162"/>
        <end position="189"/>
    </location>
</feature>
<dbReference type="Proteomes" id="UP000184079">
    <property type="component" value="Unassembled WGS sequence"/>
</dbReference>
<evidence type="ECO:0000256" key="6">
    <source>
        <dbReference type="SAM" id="Coils"/>
    </source>
</evidence>
<dbReference type="Gene3D" id="1.20.5.1930">
    <property type="match status" value="1"/>
</dbReference>
<dbReference type="SUPFAM" id="SSF55874">
    <property type="entry name" value="ATPase domain of HSP90 chaperone/DNA topoisomerase II/histidine kinase"/>
    <property type="match status" value="1"/>
</dbReference>
<dbReference type="GO" id="GO:0046983">
    <property type="term" value="F:protein dimerization activity"/>
    <property type="evidence" value="ECO:0007669"/>
    <property type="project" value="InterPro"/>
</dbReference>
<dbReference type="EC" id="2.7.13.3" evidence="2"/>
<dbReference type="GO" id="GO:0000155">
    <property type="term" value="F:phosphorelay sensor kinase activity"/>
    <property type="evidence" value="ECO:0007669"/>
    <property type="project" value="InterPro"/>
</dbReference>
<feature type="domain" description="Histidine kinase/HSP90-like ATPase" evidence="8">
    <location>
        <begin position="283"/>
        <end position="372"/>
    </location>
</feature>
<keyword evidence="7" id="KW-0812">Transmembrane</keyword>
<dbReference type="Pfam" id="PF23540">
    <property type="entry name" value="DesK_N"/>
    <property type="match status" value="1"/>
</dbReference>
<dbReference type="CDD" id="cd16917">
    <property type="entry name" value="HATPase_UhpB-NarQ-NarX-like"/>
    <property type="match status" value="1"/>
</dbReference>
<protein>
    <recommendedName>
        <fullName evidence="2">histidine kinase</fullName>
        <ecNumber evidence="2">2.7.13.3</ecNumber>
    </recommendedName>
</protein>
<evidence type="ECO:0000256" key="2">
    <source>
        <dbReference type="ARBA" id="ARBA00012438"/>
    </source>
</evidence>
<reference evidence="10" key="1">
    <citation type="submission" date="2016-11" db="EMBL/GenBank/DDBJ databases">
        <authorList>
            <person name="Varghese N."/>
            <person name="Submissions S."/>
        </authorList>
    </citation>
    <scope>NUCLEOTIDE SEQUENCE [LARGE SCALE GENOMIC DNA]</scope>
    <source>
        <strain evidence="10">CGMCC 1.6496</strain>
    </source>
</reference>
<feature type="transmembrane region" description="Helical" evidence="7">
    <location>
        <begin position="39"/>
        <end position="56"/>
    </location>
</feature>
<keyword evidence="7" id="KW-1133">Transmembrane helix</keyword>
<proteinExistence type="predicted"/>
<dbReference type="Pfam" id="PF02518">
    <property type="entry name" value="HATPase_c"/>
    <property type="match status" value="1"/>
</dbReference>
<feature type="transmembrane region" description="Helical" evidence="7">
    <location>
        <begin position="112"/>
        <end position="133"/>
    </location>
</feature>
<dbReference type="Gene3D" id="3.30.565.10">
    <property type="entry name" value="Histidine kinase-like ATPase, C-terminal domain"/>
    <property type="match status" value="1"/>
</dbReference>
<organism evidence="9 10">
    <name type="scientific">Virgibacillus chiguensis</name>
    <dbReference type="NCBI Taxonomy" id="411959"/>
    <lineage>
        <taxon>Bacteria</taxon>
        <taxon>Bacillati</taxon>
        <taxon>Bacillota</taxon>
        <taxon>Bacilli</taxon>
        <taxon>Bacillales</taxon>
        <taxon>Bacillaceae</taxon>
        <taxon>Virgibacillus</taxon>
    </lineage>
</organism>
<dbReference type="InterPro" id="IPR050482">
    <property type="entry name" value="Sensor_HK_TwoCompSys"/>
</dbReference>
<keyword evidence="5" id="KW-0902">Two-component regulatory system</keyword>
<dbReference type="PANTHER" id="PTHR24421:SF63">
    <property type="entry name" value="SENSOR HISTIDINE KINASE DESK"/>
    <property type="match status" value="1"/>
</dbReference>
<evidence type="ECO:0000256" key="5">
    <source>
        <dbReference type="ARBA" id="ARBA00023012"/>
    </source>
</evidence>